<comment type="caution">
    <text evidence="1">The sequence shown here is derived from an EMBL/GenBank/DDBJ whole genome shotgun (WGS) entry which is preliminary data.</text>
</comment>
<dbReference type="RefSeq" id="WP_009500448.1">
    <property type="nucleotide sequence ID" value="NZ_AMZR01000044.1"/>
</dbReference>
<protein>
    <submittedName>
        <fullName evidence="1">Uncharacterized protein</fullName>
    </submittedName>
</protein>
<evidence type="ECO:0000313" key="1">
    <source>
        <dbReference type="EMBL" id="KDM57187.1"/>
    </source>
</evidence>
<accession>A0A3G6YZ62</accession>
<dbReference type="AlphaFoldDB" id="A0A3G6YZ62"/>
<gene>
    <name evidence="1" type="ORF">AE32_01298</name>
</gene>
<dbReference type="EMBL" id="JMUI01000003">
    <property type="protein sequence ID" value="KDM57187.1"/>
    <property type="molecule type" value="Genomic_DNA"/>
</dbReference>
<sequence>MYSVKALEPQLNDDPQALFAIAREDDALVGQFYRHEHAEIACAALNQAQQTTEGRTSHE</sequence>
<dbReference type="Proteomes" id="UP000027208">
    <property type="component" value="Unassembled WGS sequence"/>
</dbReference>
<proteinExistence type="predicted"/>
<name>A0A3G6YZ62_ACINO</name>
<evidence type="ECO:0000313" key="2">
    <source>
        <dbReference type="Proteomes" id="UP000027208"/>
    </source>
</evidence>
<reference evidence="1 2" key="1">
    <citation type="submission" date="2014-04" db="EMBL/GenBank/DDBJ databases">
        <title>The Genome Sequence of Acinetobacter baumanii BIDMC 57.</title>
        <authorList>
            <consortium name="The Broad Institute Genomics Platform"/>
            <consortium name="The Broad Institute Genome Sequencing Center for Infectious Disease"/>
            <person name="Murphy C."/>
            <person name="Cosimi L."/>
            <person name="Cerqueira G."/>
            <person name="Feldgarden M."/>
            <person name="Earl A."/>
            <person name="Spencer M.D."/>
            <person name="Fodor A."/>
            <person name="Sautter R.L."/>
            <person name="Hung D."/>
            <person name="Onderdonk A.B."/>
            <person name="Ernst C."/>
            <person name="Delaney M."/>
            <person name="DuBois A."/>
            <person name="Young S.K."/>
            <person name="Zeng Q."/>
            <person name="Gargeya S."/>
            <person name="Abouelleil A."/>
            <person name="Alvarado L."/>
            <person name="Chapman S.B."/>
            <person name="Gainer-Dewar J."/>
            <person name="Goldberg J."/>
            <person name="Griggs A."/>
            <person name="Gujja S."/>
            <person name="Hansen M."/>
            <person name="Howarth C."/>
            <person name="Imamovic A."/>
            <person name="Larimer J."/>
            <person name="Pearson M."/>
            <person name="Poon T.W."/>
            <person name="Priest M."/>
            <person name="Roberts A."/>
            <person name="Saif S."/>
            <person name="Shea T."/>
            <person name="Sykes S."/>
            <person name="Wortman J."/>
            <person name="Nusbaum C."/>
            <person name="Birren B."/>
        </authorList>
    </citation>
    <scope>NUCLEOTIDE SEQUENCE [LARGE SCALE GENOMIC DNA]</scope>
    <source>
        <strain evidence="1 2">BIDMC 57</strain>
    </source>
</reference>
<organism evidence="1 2">
    <name type="scientific">Acinetobacter nosocomialis</name>
    <dbReference type="NCBI Taxonomy" id="106654"/>
    <lineage>
        <taxon>Bacteria</taxon>
        <taxon>Pseudomonadati</taxon>
        <taxon>Pseudomonadota</taxon>
        <taxon>Gammaproteobacteria</taxon>
        <taxon>Moraxellales</taxon>
        <taxon>Moraxellaceae</taxon>
        <taxon>Acinetobacter</taxon>
        <taxon>Acinetobacter calcoaceticus/baumannii complex</taxon>
    </lineage>
</organism>